<dbReference type="SMART" id="SM01091">
    <property type="entry name" value="CorC_HlyC"/>
    <property type="match status" value="1"/>
</dbReference>
<accession>A0ABU0IT80</accession>
<keyword evidence="7" id="KW-1185">Reference proteome</keyword>
<gene>
    <name evidence="6" type="ORF">QO010_002992</name>
</gene>
<comment type="caution">
    <text evidence="6">The sequence shown here is derived from an EMBL/GenBank/DDBJ whole genome shotgun (WGS) entry which is preliminary data.</text>
</comment>
<feature type="domain" description="CBS" evidence="5">
    <location>
        <begin position="58"/>
        <end position="120"/>
    </location>
</feature>
<dbReference type="InterPro" id="IPR000644">
    <property type="entry name" value="CBS_dom"/>
</dbReference>
<dbReference type="Gene3D" id="3.10.580.10">
    <property type="entry name" value="CBS-domain"/>
    <property type="match status" value="1"/>
</dbReference>
<name>A0ABU0IT80_9CAUL</name>
<evidence type="ECO:0000259" key="5">
    <source>
        <dbReference type="PROSITE" id="PS51371"/>
    </source>
</evidence>
<dbReference type="InterPro" id="IPR044751">
    <property type="entry name" value="Ion_transp-like_CBS"/>
</dbReference>
<dbReference type="InterPro" id="IPR036318">
    <property type="entry name" value="FAD-bd_PCMH-like_sf"/>
</dbReference>
<dbReference type="InterPro" id="IPR005170">
    <property type="entry name" value="Transptr-assoc_dom"/>
</dbReference>
<dbReference type="RefSeq" id="WP_307350419.1">
    <property type="nucleotide sequence ID" value="NZ_JAUSVS010000006.1"/>
</dbReference>
<evidence type="ECO:0000256" key="1">
    <source>
        <dbReference type="ARBA" id="ARBA00006446"/>
    </source>
</evidence>
<dbReference type="SUPFAM" id="SSF56176">
    <property type="entry name" value="FAD-binding/transporter-associated domain-like"/>
    <property type="match status" value="1"/>
</dbReference>
<organism evidence="6 7">
    <name type="scientific">Caulobacter ginsengisoli</name>
    <dbReference type="NCBI Taxonomy" id="400775"/>
    <lineage>
        <taxon>Bacteria</taxon>
        <taxon>Pseudomonadati</taxon>
        <taxon>Pseudomonadota</taxon>
        <taxon>Alphaproteobacteria</taxon>
        <taxon>Caulobacterales</taxon>
        <taxon>Caulobacteraceae</taxon>
        <taxon>Caulobacter</taxon>
    </lineage>
</organism>
<evidence type="ECO:0000313" key="7">
    <source>
        <dbReference type="Proteomes" id="UP001228905"/>
    </source>
</evidence>
<dbReference type="InterPro" id="IPR046342">
    <property type="entry name" value="CBS_dom_sf"/>
</dbReference>
<proteinExistence type="inferred from homology"/>
<dbReference type="EMBL" id="JAUSVS010000006">
    <property type="protein sequence ID" value="MDQ0465205.1"/>
    <property type="molecule type" value="Genomic_DNA"/>
</dbReference>
<evidence type="ECO:0000313" key="6">
    <source>
        <dbReference type="EMBL" id="MDQ0465205.1"/>
    </source>
</evidence>
<reference evidence="6 7" key="1">
    <citation type="submission" date="2023-07" db="EMBL/GenBank/DDBJ databases">
        <title>Genomic Encyclopedia of Type Strains, Phase IV (KMG-IV): sequencing the most valuable type-strain genomes for metagenomic binning, comparative biology and taxonomic classification.</title>
        <authorList>
            <person name="Goeker M."/>
        </authorList>
    </citation>
    <scope>NUCLEOTIDE SEQUENCE [LARGE SCALE GENOMIC DNA]</scope>
    <source>
        <strain evidence="6 7">DSM 18695</strain>
    </source>
</reference>
<dbReference type="Proteomes" id="UP001228905">
    <property type="component" value="Unassembled WGS sequence"/>
</dbReference>
<evidence type="ECO:0000256" key="3">
    <source>
        <dbReference type="ARBA" id="ARBA00023122"/>
    </source>
</evidence>
<dbReference type="CDD" id="cd04590">
    <property type="entry name" value="CBS_pair_CorC_HlyC_assoc"/>
    <property type="match status" value="1"/>
</dbReference>
<dbReference type="SUPFAM" id="SSF54631">
    <property type="entry name" value="CBS-domain pair"/>
    <property type="match status" value="1"/>
</dbReference>
<dbReference type="PANTHER" id="PTHR22777">
    <property type="entry name" value="HEMOLYSIN-RELATED"/>
    <property type="match status" value="1"/>
</dbReference>
<keyword evidence="3 4" id="KW-0129">CBS domain</keyword>
<dbReference type="Gene3D" id="3.30.465.10">
    <property type="match status" value="1"/>
</dbReference>
<evidence type="ECO:0000256" key="2">
    <source>
        <dbReference type="ARBA" id="ARBA00022737"/>
    </source>
</evidence>
<dbReference type="Pfam" id="PF03471">
    <property type="entry name" value="CorC_HlyC"/>
    <property type="match status" value="1"/>
</dbReference>
<keyword evidence="2" id="KW-0677">Repeat</keyword>
<feature type="domain" description="CBS" evidence="5">
    <location>
        <begin position="126"/>
        <end position="186"/>
    </location>
</feature>
<comment type="similarity">
    <text evidence="1">Belongs to the UPF0053 family. Hemolysin C subfamily.</text>
</comment>
<dbReference type="Pfam" id="PF00571">
    <property type="entry name" value="CBS"/>
    <property type="match status" value="2"/>
</dbReference>
<dbReference type="PANTHER" id="PTHR22777:SF27">
    <property type="entry name" value="MAGNESIUM AND COBALT EFFLUX PROTEIN CORC"/>
    <property type="match status" value="1"/>
</dbReference>
<protein>
    <submittedName>
        <fullName evidence="6">CBS domain containing-hemolysin-like protein</fullName>
    </submittedName>
</protein>
<dbReference type="InterPro" id="IPR016169">
    <property type="entry name" value="FAD-bd_PCMH_sub2"/>
</dbReference>
<sequence length="286" mass="31399">MASDDDRSPPARKKRGGLRNWLLELLAYPIEPEPPQPGTTDIARQARDFAKLTVEDVLTPRADIVGIDIDTPFEAVVARFLEAEHSRMPIYRGTLDDPVGVVHIKDVFKLMAGKKPRTGSAILKKISREVLFVPPSMPAQALMARMQSSRAHLALVIDEYGGTYGLVTLEDLVEAVVGEIDDEHDEAQVSGLTERPNGDLDADARVLLEDLEARLGHGELAPHDMEEEIDTVGGLVTALAGRVPRRGEVIAHPSGFEFEVTAADPRKVRRVRIHRTQALLAPPQEP</sequence>
<dbReference type="PROSITE" id="PS51371">
    <property type="entry name" value="CBS"/>
    <property type="match status" value="2"/>
</dbReference>
<evidence type="ECO:0000256" key="4">
    <source>
        <dbReference type="PROSITE-ProRule" id="PRU00703"/>
    </source>
</evidence>